<dbReference type="WBParaSite" id="RSKR_0000213500.1">
    <property type="protein sequence ID" value="RSKR_0000213500.1"/>
    <property type="gene ID" value="RSKR_0000213500"/>
</dbReference>
<reference evidence="2" key="1">
    <citation type="submission" date="2016-11" db="UniProtKB">
        <authorList>
            <consortium name="WormBaseParasite"/>
        </authorList>
    </citation>
    <scope>IDENTIFICATION</scope>
    <source>
        <strain evidence="2">KR3021</strain>
    </source>
</reference>
<proteinExistence type="predicted"/>
<protein>
    <submittedName>
        <fullName evidence="2">Uncharacterized protein</fullName>
    </submittedName>
</protein>
<accession>A0AC35TMQ6</accession>
<evidence type="ECO:0000313" key="2">
    <source>
        <dbReference type="WBParaSite" id="RSKR_0000213500.1"/>
    </source>
</evidence>
<name>A0AC35TMQ6_9BILA</name>
<organism evidence="1 2">
    <name type="scientific">Rhabditophanes sp. KR3021</name>
    <dbReference type="NCBI Taxonomy" id="114890"/>
    <lineage>
        <taxon>Eukaryota</taxon>
        <taxon>Metazoa</taxon>
        <taxon>Ecdysozoa</taxon>
        <taxon>Nematoda</taxon>
        <taxon>Chromadorea</taxon>
        <taxon>Rhabditida</taxon>
        <taxon>Tylenchina</taxon>
        <taxon>Panagrolaimomorpha</taxon>
        <taxon>Strongyloidoidea</taxon>
        <taxon>Alloionematidae</taxon>
        <taxon>Rhabditophanes</taxon>
    </lineage>
</organism>
<dbReference type="Proteomes" id="UP000095286">
    <property type="component" value="Unplaced"/>
</dbReference>
<sequence>MGSAFSSKIPEIVQEDEYSRQSNHGTPVAKMVDPRSPTIEVLRTPLSDDKSLNVQNTPKTRKEGITLRRKILENNVNNN</sequence>
<evidence type="ECO:0000313" key="1">
    <source>
        <dbReference type="Proteomes" id="UP000095286"/>
    </source>
</evidence>